<dbReference type="EMBL" id="RSCJ01000022">
    <property type="protein sequence ID" value="RUR75910.1"/>
    <property type="molecule type" value="Genomic_DNA"/>
</dbReference>
<dbReference type="Proteomes" id="UP000268857">
    <property type="component" value="Unassembled WGS sequence"/>
</dbReference>
<comment type="caution">
    <text evidence="1">The sequence shown here is derived from an EMBL/GenBank/DDBJ whole genome shotgun (WGS) entry which is preliminary data.</text>
</comment>
<organism evidence="1 2">
    <name type="scientific">Chlorogloeopsis fritschii PCC 6912</name>
    <dbReference type="NCBI Taxonomy" id="211165"/>
    <lineage>
        <taxon>Bacteria</taxon>
        <taxon>Bacillati</taxon>
        <taxon>Cyanobacteriota</taxon>
        <taxon>Cyanophyceae</taxon>
        <taxon>Nostocales</taxon>
        <taxon>Chlorogloeopsidaceae</taxon>
        <taxon>Chlorogloeopsis</taxon>
    </lineage>
</organism>
<gene>
    <name evidence="1" type="ORF">PCC6912_44820</name>
</gene>
<keyword evidence="2" id="KW-1185">Reference proteome</keyword>
<protein>
    <submittedName>
        <fullName evidence="1">Uncharacterized protein</fullName>
    </submittedName>
</protein>
<dbReference type="AlphaFoldDB" id="A0A3S1ACN9"/>
<sequence length="63" mass="7445">MFTTTTTQELQKAHARYISTVGMLATIYDKNNFETLEQNYISDARDEWKNNYAEHIAVVWEGW</sequence>
<evidence type="ECO:0000313" key="1">
    <source>
        <dbReference type="EMBL" id="RUR75910.1"/>
    </source>
</evidence>
<reference evidence="1 2" key="1">
    <citation type="journal article" date="2019" name="Genome Biol. Evol.">
        <title>Day and night: Metabolic profiles and evolutionary relationships of six axenic non-marine cyanobacteria.</title>
        <authorList>
            <person name="Will S.E."/>
            <person name="Henke P."/>
            <person name="Boedeker C."/>
            <person name="Huang S."/>
            <person name="Brinkmann H."/>
            <person name="Rohde M."/>
            <person name="Jarek M."/>
            <person name="Friedl T."/>
            <person name="Seufert S."/>
            <person name="Schumacher M."/>
            <person name="Overmann J."/>
            <person name="Neumann-Schaal M."/>
            <person name="Petersen J."/>
        </authorList>
    </citation>
    <scope>NUCLEOTIDE SEQUENCE [LARGE SCALE GENOMIC DNA]</scope>
    <source>
        <strain evidence="1 2">PCC 6912</strain>
    </source>
</reference>
<proteinExistence type="predicted"/>
<evidence type="ECO:0000313" key="2">
    <source>
        <dbReference type="Proteomes" id="UP000268857"/>
    </source>
</evidence>
<accession>A0A3S1ACN9</accession>
<name>A0A3S1ACN9_CHLFR</name>